<dbReference type="Gene3D" id="3.30.530.20">
    <property type="match status" value="2"/>
</dbReference>
<comment type="caution">
    <text evidence="3">The sequence shown here is derived from an EMBL/GenBank/DDBJ whole genome shotgun (WGS) entry which is preliminary data.</text>
</comment>
<dbReference type="SUPFAM" id="SSF55961">
    <property type="entry name" value="Bet v1-like"/>
    <property type="match status" value="2"/>
</dbReference>
<name>A0ABS8PKB2_9BACT</name>
<dbReference type="EMBL" id="JAJNEC010000003">
    <property type="protein sequence ID" value="MCD2421542.1"/>
    <property type="molecule type" value="Genomic_DNA"/>
</dbReference>
<accession>A0ABS8PKB2</accession>
<protein>
    <submittedName>
        <fullName evidence="3">SRPBCC domain-containing protein</fullName>
    </submittedName>
</protein>
<dbReference type="InterPro" id="IPR013538">
    <property type="entry name" value="ASHA1/2-like_C"/>
</dbReference>
<reference evidence="3 4" key="1">
    <citation type="submission" date="2021-11" db="EMBL/GenBank/DDBJ databases">
        <title>Genomic of Niabella pedocola.</title>
        <authorList>
            <person name="Wu T."/>
        </authorList>
    </citation>
    <scope>NUCLEOTIDE SEQUENCE [LARGE SCALE GENOMIC DNA]</scope>
    <source>
        <strain evidence="3 4">JCM 31011</strain>
    </source>
</reference>
<dbReference type="CDD" id="cd07814">
    <property type="entry name" value="SRPBCC_CalC_Aha1-like"/>
    <property type="match status" value="1"/>
</dbReference>
<comment type="similarity">
    <text evidence="1">Belongs to the AHA1 family.</text>
</comment>
<gene>
    <name evidence="3" type="ORF">LQ567_02135</name>
</gene>
<feature type="domain" description="Activator of Hsp90 ATPase homologue 1/2-like C-terminal" evidence="2">
    <location>
        <begin position="157"/>
        <end position="278"/>
    </location>
</feature>
<keyword evidence="4" id="KW-1185">Reference proteome</keyword>
<evidence type="ECO:0000313" key="3">
    <source>
        <dbReference type="EMBL" id="MCD2421542.1"/>
    </source>
</evidence>
<dbReference type="Pfam" id="PF08327">
    <property type="entry name" value="AHSA1"/>
    <property type="match status" value="1"/>
</dbReference>
<evidence type="ECO:0000313" key="4">
    <source>
        <dbReference type="Proteomes" id="UP001199816"/>
    </source>
</evidence>
<organism evidence="3 4">
    <name type="scientific">Niabella pedocola</name>
    <dbReference type="NCBI Taxonomy" id="1752077"/>
    <lineage>
        <taxon>Bacteria</taxon>
        <taxon>Pseudomonadati</taxon>
        <taxon>Bacteroidota</taxon>
        <taxon>Chitinophagia</taxon>
        <taxon>Chitinophagales</taxon>
        <taxon>Chitinophagaceae</taxon>
        <taxon>Niabella</taxon>
    </lineage>
</organism>
<sequence>MKKQDFTTGFVTDATPREVFMAINHVRGWWSEHIEGSTSQPDDVFIYRDKYLTARMHIVQLTPQKIVWDVVETYNTFFDHRTEWNGTQIIFEILEQEGRTAVLFTHAGLIPKLECFNVCSNSWDFFIRTSLKKLAETGKGANISKDEHSYTTSIFVDASPQNVFEAINDIAGWWSENIEGEPGAPGGELFYHYRNAHLMKLKVVELKRDEKIVWFVKDNFFDFTQDDAGLKGTKIIFAIQREGDGTRLDFTHHGLVKECACYDICKSAWDELVGESLYQRITTGKGNPVLKQKDGFDTGLVENRKLNAEDVISK</sequence>
<dbReference type="Proteomes" id="UP001199816">
    <property type="component" value="Unassembled WGS sequence"/>
</dbReference>
<evidence type="ECO:0000259" key="2">
    <source>
        <dbReference type="Pfam" id="PF08327"/>
    </source>
</evidence>
<proteinExistence type="inferred from homology"/>
<dbReference type="InterPro" id="IPR023393">
    <property type="entry name" value="START-like_dom_sf"/>
</dbReference>
<dbReference type="RefSeq" id="WP_231002447.1">
    <property type="nucleotide sequence ID" value="NZ_JAJNEC010000003.1"/>
</dbReference>
<evidence type="ECO:0000256" key="1">
    <source>
        <dbReference type="ARBA" id="ARBA00006817"/>
    </source>
</evidence>